<organism evidence="1 2">
    <name type="scientific">Allorhizobium borbori</name>
    <dbReference type="NCBI Taxonomy" id="485907"/>
    <lineage>
        <taxon>Bacteria</taxon>
        <taxon>Pseudomonadati</taxon>
        <taxon>Pseudomonadota</taxon>
        <taxon>Alphaproteobacteria</taxon>
        <taxon>Hyphomicrobiales</taxon>
        <taxon>Rhizobiaceae</taxon>
        <taxon>Rhizobium/Agrobacterium group</taxon>
        <taxon>Allorhizobium</taxon>
    </lineage>
</organism>
<reference evidence="1 2" key="1">
    <citation type="submission" date="2020-08" db="EMBL/GenBank/DDBJ databases">
        <title>Genomic Encyclopedia of Type Strains, Phase IV (KMG-IV): sequencing the most valuable type-strain genomes for metagenomic binning, comparative biology and taxonomic classification.</title>
        <authorList>
            <person name="Goeker M."/>
        </authorList>
    </citation>
    <scope>NUCLEOTIDE SEQUENCE [LARGE SCALE GENOMIC DNA]</scope>
    <source>
        <strain evidence="1 2">DSM 26385</strain>
    </source>
</reference>
<dbReference type="EMBL" id="JACIDU010000003">
    <property type="protein sequence ID" value="MBB4102425.1"/>
    <property type="molecule type" value="Genomic_DNA"/>
</dbReference>
<proteinExistence type="predicted"/>
<dbReference type="Proteomes" id="UP000584824">
    <property type="component" value="Unassembled WGS sequence"/>
</dbReference>
<sequence length="31" mass="3518">MTDIRILQMLDQACQGDFEIQWCSVSGDADQ</sequence>
<gene>
    <name evidence="1" type="ORF">GGQ66_000960</name>
</gene>
<accession>A0A7W6K1K9</accession>
<name>A0A7W6K1K9_9HYPH</name>
<protein>
    <submittedName>
        <fullName evidence="1">Uncharacterized protein</fullName>
    </submittedName>
</protein>
<evidence type="ECO:0000313" key="2">
    <source>
        <dbReference type="Proteomes" id="UP000584824"/>
    </source>
</evidence>
<comment type="caution">
    <text evidence="1">The sequence shown here is derived from an EMBL/GenBank/DDBJ whole genome shotgun (WGS) entry which is preliminary data.</text>
</comment>
<keyword evidence="2" id="KW-1185">Reference proteome</keyword>
<evidence type="ECO:0000313" key="1">
    <source>
        <dbReference type="EMBL" id="MBB4102425.1"/>
    </source>
</evidence>
<dbReference type="AlphaFoldDB" id="A0A7W6K1K9"/>